<gene>
    <name evidence="1" type="ORF">FYJ37_07620</name>
</gene>
<dbReference type="RefSeq" id="WP_154322868.1">
    <property type="nucleotide sequence ID" value="NZ_CP045695.1"/>
</dbReference>
<dbReference type="AlphaFoldDB" id="A0A844F310"/>
<dbReference type="Proteomes" id="UP000462363">
    <property type="component" value="Unassembled WGS sequence"/>
</dbReference>
<organism evidence="1 2">
    <name type="scientific">Clostridium scindens (strain JCM 10418 / VPI 12708)</name>
    <dbReference type="NCBI Taxonomy" id="29347"/>
    <lineage>
        <taxon>Bacteria</taxon>
        <taxon>Bacillati</taxon>
        <taxon>Bacillota</taxon>
        <taxon>Clostridia</taxon>
        <taxon>Lachnospirales</taxon>
        <taxon>Lachnospiraceae</taxon>
    </lineage>
</organism>
<accession>A0A844F310</accession>
<evidence type="ECO:0000313" key="2">
    <source>
        <dbReference type="Proteomes" id="UP000462363"/>
    </source>
</evidence>
<reference evidence="1 2" key="1">
    <citation type="submission" date="2019-08" db="EMBL/GenBank/DDBJ databases">
        <title>In-depth cultivation of the pig gut microbiome towards novel bacterial diversity and tailored functional studies.</title>
        <authorList>
            <person name="Wylensek D."/>
            <person name="Hitch T.C.A."/>
            <person name="Clavel T."/>
        </authorList>
    </citation>
    <scope>NUCLEOTIDE SEQUENCE [LARGE SCALE GENOMIC DNA]</scope>
    <source>
        <strain evidence="1 2">BL-389-WT-3D</strain>
    </source>
</reference>
<evidence type="ECO:0000313" key="1">
    <source>
        <dbReference type="EMBL" id="MSS40218.1"/>
    </source>
</evidence>
<dbReference type="EMBL" id="VUMB01000013">
    <property type="protein sequence ID" value="MSS40218.1"/>
    <property type="molecule type" value="Genomic_DNA"/>
</dbReference>
<protein>
    <submittedName>
        <fullName evidence="1">3-isopropylmalate dehydrogenase</fullName>
    </submittedName>
</protein>
<sequence length="291" mass="34782">MTDKVLQWHPGFCAALQIELQEESGNLEFYPEYELSKKPMRIDTLIVKKMTDSPVRKNIGRIFRKHNLIEYKSPGDYLSINDFYKVYGYACFYQSDTEKVGEIRLEEITITFVCNHYPREMLRILKKERKIVVRKVENGIYWLENEFLPIQIILNHELSSDENRWLNSLRTDIRADQETDRLIRDYKAHKDSKLYQAVMDLVVRANQKAMKEARDMLCDALKELFAEELEEEAKKREQKSERIGERRGERIGELRLSELIHRLLNENRLEDIRRVSEDESYRASMYQKYGL</sequence>
<proteinExistence type="predicted"/>
<comment type="caution">
    <text evidence="1">The sequence shown here is derived from an EMBL/GenBank/DDBJ whole genome shotgun (WGS) entry which is preliminary data.</text>
</comment>
<name>A0A844F310_CLOSV</name>